<feature type="signal peptide" evidence="2">
    <location>
        <begin position="1"/>
        <end position="24"/>
    </location>
</feature>
<feature type="region of interest" description="Disordered" evidence="1">
    <location>
        <begin position="26"/>
        <end position="96"/>
    </location>
</feature>
<dbReference type="PATRIC" id="fig|1395516.4.peg.3201"/>
<dbReference type="EMBL" id="AYMZ01000006">
    <property type="protein sequence ID" value="ETF07520.1"/>
    <property type="molecule type" value="Genomic_DNA"/>
</dbReference>
<gene>
    <name evidence="3" type="ORF">PMO01_15760</name>
</gene>
<dbReference type="Proteomes" id="UP000024771">
    <property type="component" value="Chromosome"/>
</dbReference>
<name>V8R7L5_9PSED</name>
<comment type="caution">
    <text evidence="3">The sequence shown here is derived from an EMBL/GenBank/DDBJ whole genome shotgun (WGS) entry which is preliminary data.</text>
</comment>
<feature type="chain" id="PRO_5004773408" description="Secreted protein" evidence="2">
    <location>
        <begin position="25"/>
        <end position="96"/>
    </location>
</feature>
<sequence>MRKSNLAALTLATLLSATSLYATAASDTPAPTANDGNSQANPSAPEDIHSNGATVPKGTQGNTTNNDGSTPAGSKPSGSKQSNDSGTSTSSGAGEG</sequence>
<dbReference type="AlphaFoldDB" id="V8R7L5"/>
<evidence type="ECO:0000256" key="2">
    <source>
        <dbReference type="SAM" id="SignalP"/>
    </source>
</evidence>
<feature type="compositionally biased region" description="Low complexity" evidence="1">
    <location>
        <begin position="85"/>
        <end position="96"/>
    </location>
</feature>
<proteinExistence type="predicted"/>
<organism evidence="3 4">
    <name type="scientific">Pseudomonas moraviensis R28-S</name>
    <dbReference type="NCBI Taxonomy" id="1395516"/>
    <lineage>
        <taxon>Bacteria</taxon>
        <taxon>Pseudomonadati</taxon>
        <taxon>Pseudomonadota</taxon>
        <taxon>Gammaproteobacteria</taxon>
        <taxon>Pseudomonadales</taxon>
        <taxon>Pseudomonadaceae</taxon>
        <taxon>Pseudomonas</taxon>
    </lineage>
</organism>
<protein>
    <recommendedName>
        <fullName evidence="5">Secreted protein</fullName>
    </recommendedName>
</protein>
<evidence type="ECO:0000313" key="3">
    <source>
        <dbReference type="EMBL" id="ETF07520.1"/>
    </source>
</evidence>
<feature type="compositionally biased region" description="Polar residues" evidence="1">
    <location>
        <begin position="51"/>
        <end position="84"/>
    </location>
</feature>
<dbReference type="HOGENOM" id="CLU_2357555_0_0_6"/>
<dbReference type="RefSeq" id="WP_024013329.1">
    <property type="nucleotide sequence ID" value="NZ_CM002330.1"/>
</dbReference>
<evidence type="ECO:0008006" key="5">
    <source>
        <dbReference type="Google" id="ProtNLM"/>
    </source>
</evidence>
<evidence type="ECO:0000256" key="1">
    <source>
        <dbReference type="SAM" id="MobiDB-lite"/>
    </source>
</evidence>
<reference evidence="3 4" key="1">
    <citation type="journal article" date="2014" name="Genome Announc.">
        <title>Draft Genome Sequence of Pseudomonas moraviensis R28-S.</title>
        <authorList>
            <person name="Hunter S.S."/>
            <person name="Yano H."/>
            <person name="Loftie-Eaton W."/>
            <person name="Hughes J."/>
            <person name="De Gelder L."/>
            <person name="Stragier P."/>
            <person name="De Vos P."/>
            <person name="Settles M.L."/>
            <person name="Top E.M."/>
        </authorList>
    </citation>
    <scope>NUCLEOTIDE SEQUENCE [LARGE SCALE GENOMIC DNA]</scope>
    <source>
        <strain evidence="4">R28</strain>
    </source>
</reference>
<accession>V8R7L5</accession>
<keyword evidence="2" id="KW-0732">Signal</keyword>
<evidence type="ECO:0000313" key="4">
    <source>
        <dbReference type="Proteomes" id="UP000024771"/>
    </source>
</evidence>